<dbReference type="SUPFAM" id="SSF56349">
    <property type="entry name" value="DNA breaking-rejoining enzymes"/>
    <property type="match status" value="1"/>
</dbReference>
<dbReference type="PROSITE" id="PS51898">
    <property type="entry name" value="TYR_RECOMBINASE"/>
    <property type="match status" value="1"/>
</dbReference>
<proteinExistence type="inferred from homology"/>
<evidence type="ECO:0000259" key="4">
    <source>
        <dbReference type="PROSITE" id="PS51898"/>
    </source>
</evidence>
<dbReference type="PANTHER" id="PTHR30349">
    <property type="entry name" value="PHAGE INTEGRASE-RELATED"/>
    <property type="match status" value="1"/>
</dbReference>
<feature type="domain" description="Tyr recombinase" evidence="4">
    <location>
        <begin position="20"/>
        <end position="205"/>
    </location>
</feature>
<evidence type="ECO:0000313" key="6">
    <source>
        <dbReference type="Proteomes" id="UP001153404"/>
    </source>
</evidence>
<comment type="similarity">
    <text evidence="1">Belongs to the 'phage' integrase family.</text>
</comment>
<dbReference type="EMBL" id="JAPDIA010000001">
    <property type="protein sequence ID" value="MDG0808450.1"/>
    <property type="molecule type" value="Genomic_DNA"/>
</dbReference>
<dbReference type="InterPro" id="IPR011010">
    <property type="entry name" value="DNA_brk_join_enz"/>
</dbReference>
<dbReference type="InterPro" id="IPR050090">
    <property type="entry name" value="Tyrosine_recombinase_XerCD"/>
</dbReference>
<dbReference type="PANTHER" id="PTHR30349:SF41">
    <property type="entry name" value="INTEGRASE_RECOMBINASE PROTEIN MJ0367-RELATED"/>
    <property type="match status" value="1"/>
</dbReference>
<dbReference type="InterPro" id="IPR002104">
    <property type="entry name" value="Integrase_catalytic"/>
</dbReference>
<gene>
    <name evidence="5" type="ORF">OMP40_02760</name>
</gene>
<evidence type="ECO:0000256" key="1">
    <source>
        <dbReference type="ARBA" id="ARBA00008857"/>
    </source>
</evidence>
<sequence length="205" mass="23580">MQLVNKNVASLIDKPKVTRKELDVWDTDEVNAFLELAKTTRYYIAYHLAVMTGMRQGEILGLRWLDVDFERRKLFIRQTLSHDGKTFNVGAKTASSVRSVTLDELTVKRLQEHQRKQENEKRLAQGVFIDKGLVISTSTGNQLNPRDLKKIFDRIINDGGLRKITFHDLRHTHASLLLKQNIHPKIVSERLGHSSIQMTLDTSHI</sequence>
<dbReference type="Pfam" id="PF00589">
    <property type="entry name" value="Phage_integrase"/>
    <property type="match status" value="1"/>
</dbReference>
<dbReference type="AlphaFoldDB" id="A0A9X4QRD1"/>
<keyword evidence="3" id="KW-0233">DNA recombination</keyword>
<protein>
    <submittedName>
        <fullName evidence="5">Site-specific integrase</fullName>
    </submittedName>
</protein>
<evidence type="ECO:0000256" key="2">
    <source>
        <dbReference type="ARBA" id="ARBA00023125"/>
    </source>
</evidence>
<organism evidence="5 6">
    <name type="scientific">Cohnella rhizosphaerae</name>
    <dbReference type="NCBI Taxonomy" id="1457232"/>
    <lineage>
        <taxon>Bacteria</taxon>
        <taxon>Bacillati</taxon>
        <taxon>Bacillota</taxon>
        <taxon>Bacilli</taxon>
        <taxon>Bacillales</taxon>
        <taxon>Paenibacillaceae</taxon>
        <taxon>Cohnella</taxon>
    </lineage>
</organism>
<dbReference type="InterPro" id="IPR013762">
    <property type="entry name" value="Integrase-like_cat_sf"/>
</dbReference>
<reference evidence="5" key="1">
    <citation type="submission" date="2022-10" db="EMBL/GenBank/DDBJ databases">
        <title>Comparative genomic analysis of Cohnella hashimotonis sp. nov., isolated from the International Space Station.</title>
        <authorList>
            <person name="Simpson A."/>
            <person name="Venkateswaran K."/>
        </authorList>
    </citation>
    <scope>NUCLEOTIDE SEQUENCE</scope>
    <source>
        <strain evidence="5">DSM 28161</strain>
    </source>
</reference>
<dbReference type="CDD" id="cd01189">
    <property type="entry name" value="INT_ICEBs1_C_like"/>
    <property type="match status" value="1"/>
</dbReference>
<keyword evidence="2" id="KW-0238">DNA-binding</keyword>
<dbReference type="Gene3D" id="1.10.443.10">
    <property type="entry name" value="Intergrase catalytic core"/>
    <property type="match status" value="1"/>
</dbReference>
<dbReference type="GO" id="GO:0003677">
    <property type="term" value="F:DNA binding"/>
    <property type="evidence" value="ECO:0007669"/>
    <property type="project" value="UniProtKB-KW"/>
</dbReference>
<dbReference type="GO" id="GO:0006310">
    <property type="term" value="P:DNA recombination"/>
    <property type="evidence" value="ECO:0007669"/>
    <property type="project" value="UniProtKB-KW"/>
</dbReference>
<name>A0A9X4QRD1_9BACL</name>
<keyword evidence="6" id="KW-1185">Reference proteome</keyword>
<dbReference type="GO" id="GO:0015074">
    <property type="term" value="P:DNA integration"/>
    <property type="evidence" value="ECO:0007669"/>
    <property type="project" value="InterPro"/>
</dbReference>
<accession>A0A9X4QRD1</accession>
<evidence type="ECO:0000313" key="5">
    <source>
        <dbReference type="EMBL" id="MDG0808450.1"/>
    </source>
</evidence>
<evidence type="ECO:0000256" key="3">
    <source>
        <dbReference type="ARBA" id="ARBA00023172"/>
    </source>
</evidence>
<comment type="caution">
    <text evidence="5">The sequence shown here is derived from an EMBL/GenBank/DDBJ whole genome shotgun (WGS) entry which is preliminary data.</text>
</comment>
<dbReference type="Proteomes" id="UP001153404">
    <property type="component" value="Unassembled WGS sequence"/>
</dbReference>